<dbReference type="Proteomes" id="UP000180057">
    <property type="component" value="Unassembled WGS sequence"/>
</dbReference>
<name>A0A1S2LX74_9BACI</name>
<proteinExistence type="predicted"/>
<comment type="caution">
    <text evidence="1">The sequence shown here is derived from an EMBL/GenBank/DDBJ whole genome shotgun (WGS) entry which is preliminary data.</text>
</comment>
<evidence type="ECO:0000313" key="1">
    <source>
        <dbReference type="EMBL" id="OIJ16790.1"/>
    </source>
</evidence>
<evidence type="ECO:0000313" key="2">
    <source>
        <dbReference type="Proteomes" id="UP000180057"/>
    </source>
</evidence>
<reference evidence="1 2" key="1">
    <citation type="submission" date="2016-10" db="EMBL/GenBank/DDBJ databases">
        <title>Draft genome sequences of four alkaliphilic bacteria belonging to the Anaerobacillus genus.</title>
        <authorList>
            <person name="Bassil N.M."/>
            <person name="Lloyd J.R."/>
        </authorList>
    </citation>
    <scope>NUCLEOTIDE SEQUENCE [LARGE SCALE GENOMIC DNA]</scope>
    <source>
        <strain evidence="1 2">DSM 22531</strain>
    </source>
</reference>
<dbReference type="AlphaFoldDB" id="A0A1S2LX74"/>
<dbReference type="EMBL" id="MLQS01000034">
    <property type="protein sequence ID" value="OIJ16790.1"/>
    <property type="molecule type" value="Genomic_DNA"/>
</dbReference>
<sequence>MQGNKLFWNATENERNTFIAQSLSMAGFLNKDQSLWGKSRGGITSGEVDIFIKQKNGDPFSIVEALNLESLDKTYLNLHLEKIFYYDTTGLKYNFILVYSTSKNFSDFWGRYLNYISNFDYPFDISSCEELDEFDYTDIRICRTLHTRNGKETYLYHIMVDLNK</sequence>
<keyword evidence="2" id="KW-1185">Reference proteome</keyword>
<dbReference type="RefSeq" id="WP_071391108.1">
    <property type="nucleotide sequence ID" value="NZ_MLQS01000034.1"/>
</dbReference>
<dbReference type="STRING" id="472963.BKP45_21010"/>
<protein>
    <submittedName>
        <fullName evidence="1">Uncharacterized protein</fullName>
    </submittedName>
</protein>
<gene>
    <name evidence="1" type="ORF">BKP45_21010</name>
</gene>
<accession>A0A1S2LX74</accession>
<organism evidence="1 2">
    <name type="scientific">Anaerobacillus alkalidiazotrophicus</name>
    <dbReference type="NCBI Taxonomy" id="472963"/>
    <lineage>
        <taxon>Bacteria</taxon>
        <taxon>Bacillati</taxon>
        <taxon>Bacillota</taxon>
        <taxon>Bacilli</taxon>
        <taxon>Bacillales</taxon>
        <taxon>Bacillaceae</taxon>
        <taxon>Anaerobacillus</taxon>
    </lineage>
</organism>